<organism evidence="1 2">
    <name type="scientific">Marasmius crinis-equi</name>
    <dbReference type="NCBI Taxonomy" id="585013"/>
    <lineage>
        <taxon>Eukaryota</taxon>
        <taxon>Fungi</taxon>
        <taxon>Dikarya</taxon>
        <taxon>Basidiomycota</taxon>
        <taxon>Agaricomycotina</taxon>
        <taxon>Agaricomycetes</taxon>
        <taxon>Agaricomycetidae</taxon>
        <taxon>Agaricales</taxon>
        <taxon>Marasmiineae</taxon>
        <taxon>Marasmiaceae</taxon>
        <taxon>Marasmius</taxon>
    </lineage>
</organism>
<sequence length="202" mass="23504">MSGLQRAEFMKDLMPDYLERFPLEDYPYVSSRKVREDPQKGMTEAAVKAMSNKNRKAYLKRVKRFNRNTDEELRDSIKTWFHNKVRRNNDKTHNPFEAPLQAVKKHKGKAPQRPGLPQFVAGNDLFEDEVLALSMETGDSDRLPSRVVAASELIAGWNEEEMQKAKDMLEEDYQKKCSEYSSVMIPKDSKELDLEDELQKTK</sequence>
<keyword evidence="2" id="KW-1185">Reference proteome</keyword>
<reference evidence="1 2" key="1">
    <citation type="submission" date="2024-02" db="EMBL/GenBank/DDBJ databases">
        <title>A draft genome for the cacao thread blight pathogen Marasmius crinis-equi.</title>
        <authorList>
            <person name="Cohen S.P."/>
            <person name="Baruah I.K."/>
            <person name="Amoako-Attah I."/>
            <person name="Bukari Y."/>
            <person name="Meinhardt L.W."/>
            <person name="Bailey B.A."/>
        </authorList>
    </citation>
    <scope>NUCLEOTIDE SEQUENCE [LARGE SCALE GENOMIC DNA]</scope>
    <source>
        <strain evidence="1 2">GH-76</strain>
    </source>
</reference>
<evidence type="ECO:0000313" key="2">
    <source>
        <dbReference type="Proteomes" id="UP001465976"/>
    </source>
</evidence>
<name>A0ABR3EIX1_9AGAR</name>
<accession>A0ABR3EIX1</accession>
<dbReference type="Proteomes" id="UP001465976">
    <property type="component" value="Unassembled WGS sequence"/>
</dbReference>
<protein>
    <submittedName>
        <fullName evidence="1">Uncharacterized protein</fullName>
    </submittedName>
</protein>
<dbReference type="EMBL" id="JBAHYK010004410">
    <property type="protein sequence ID" value="KAL0562832.1"/>
    <property type="molecule type" value="Genomic_DNA"/>
</dbReference>
<gene>
    <name evidence="1" type="ORF">V5O48_019246</name>
</gene>
<proteinExistence type="predicted"/>
<comment type="caution">
    <text evidence="1">The sequence shown here is derived from an EMBL/GenBank/DDBJ whole genome shotgun (WGS) entry which is preliminary data.</text>
</comment>
<evidence type="ECO:0000313" key="1">
    <source>
        <dbReference type="EMBL" id="KAL0562832.1"/>
    </source>
</evidence>